<sequence length="232" mass="25435">MKIVGHYFTTRIANDKRALQTPSHLRLLVLKLAVEPSADDSKTFLDDFVLQYSHTGGKEDRARSAAICQATTPKPSEEAGCVTGEGAWILLDKTSSYFSLAFPIEGDVGEIYLGRVGAQPVPYTIGTDRQYSVHIATNQEPDQARRFTDVISSGGYQVMDVAELKGDVSGVVIYYAESAEIQAREISQRIMTELKVTPAIKKMGLISNVDIAVWIGVINQTPEGARAQRGRR</sequence>
<name>A0A2K8U3A2_9GAMM</name>
<dbReference type="Proteomes" id="UP000232638">
    <property type="component" value="Chromosome"/>
</dbReference>
<dbReference type="AlphaFoldDB" id="A0A2K8U3A2"/>
<keyword evidence="2" id="KW-1185">Reference proteome</keyword>
<protein>
    <submittedName>
        <fullName evidence="1">Uncharacterized protein</fullName>
    </submittedName>
</protein>
<dbReference type="KEGG" id="tsy:THSYN_03150"/>
<reference evidence="1 2" key="1">
    <citation type="submission" date="2017-03" db="EMBL/GenBank/DDBJ databases">
        <title>Complete genome sequence of Candidatus 'Thiodictyon syntrophicum' sp. nov. strain Cad16T, a photolithoautotroph purple sulfur bacterium isolated from an alpine meromictic lake.</title>
        <authorList>
            <person name="Luedin S.M."/>
            <person name="Pothier J.F."/>
            <person name="Danza F."/>
            <person name="Storelli N."/>
            <person name="Wittwer M."/>
            <person name="Tonolla M."/>
        </authorList>
    </citation>
    <scope>NUCLEOTIDE SEQUENCE [LARGE SCALE GENOMIC DNA]</scope>
    <source>
        <strain evidence="1 2">Cad16T</strain>
    </source>
</reference>
<dbReference type="EMBL" id="CP020370">
    <property type="protein sequence ID" value="AUB80058.1"/>
    <property type="molecule type" value="Genomic_DNA"/>
</dbReference>
<proteinExistence type="predicted"/>
<organism evidence="1 2">
    <name type="scientific">Candidatus Thiodictyon syntrophicum</name>
    <dbReference type="NCBI Taxonomy" id="1166950"/>
    <lineage>
        <taxon>Bacteria</taxon>
        <taxon>Pseudomonadati</taxon>
        <taxon>Pseudomonadota</taxon>
        <taxon>Gammaproteobacteria</taxon>
        <taxon>Chromatiales</taxon>
        <taxon>Chromatiaceae</taxon>
        <taxon>Thiodictyon</taxon>
    </lineage>
</organism>
<gene>
    <name evidence="1" type="ORF">THSYN_03150</name>
</gene>
<accession>A0A2K8U3A2</accession>
<evidence type="ECO:0000313" key="1">
    <source>
        <dbReference type="EMBL" id="AUB80058.1"/>
    </source>
</evidence>
<evidence type="ECO:0000313" key="2">
    <source>
        <dbReference type="Proteomes" id="UP000232638"/>
    </source>
</evidence>